<reference evidence="2 3" key="1">
    <citation type="submission" date="2021-03" db="EMBL/GenBank/DDBJ databases">
        <authorList>
            <person name="Kanchanasin P."/>
            <person name="Saeng-In P."/>
            <person name="Phongsopitanun W."/>
            <person name="Yuki M."/>
            <person name="Kudo T."/>
            <person name="Ohkuma M."/>
            <person name="Tanasupawat S."/>
        </authorList>
    </citation>
    <scope>NUCLEOTIDE SEQUENCE [LARGE SCALE GENOMIC DNA]</scope>
    <source>
        <strain evidence="2 3">L46</strain>
    </source>
</reference>
<organism evidence="2 3">
    <name type="scientific">Actinomadura nitritigenes</name>
    <dbReference type="NCBI Taxonomy" id="134602"/>
    <lineage>
        <taxon>Bacteria</taxon>
        <taxon>Bacillati</taxon>
        <taxon>Actinomycetota</taxon>
        <taxon>Actinomycetes</taxon>
        <taxon>Streptosporangiales</taxon>
        <taxon>Thermomonosporaceae</taxon>
        <taxon>Actinomadura</taxon>
    </lineage>
</organism>
<evidence type="ECO:0000313" key="2">
    <source>
        <dbReference type="EMBL" id="MBO2440442.1"/>
    </source>
</evidence>
<name>A0ABS3R2G6_9ACTN</name>
<evidence type="ECO:0000256" key="1">
    <source>
        <dbReference type="SAM" id="SignalP"/>
    </source>
</evidence>
<dbReference type="EMBL" id="JAGEOK010000014">
    <property type="protein sequence ID" value="MBO2440442.1"/>
    <property type="molecule type" value="Genomic_DNA"/>
</dbReference>
<feature type="chain" id="PRO_5047053237" evidence="1">
    <location>
        <begin position="24"/>
        <end position="374"/>
    </location>
</feature>
<keyword evidence="1" id="KW-0732">Signal</keyword>
<dbReference type="RefSeq" id="WP_208268827.1">
    <property type="nucleotide sequence ID" value="NZ_BAAAGM010000074.1"/>
</dbReference>
<evidence type="ECO:0000313" key="3">
    <source>
        <dbReference type="Proteomes" id="UP000666915"/>
    </source>
</evidence>
<sequence>MKTRRKVAVTGAAVAVGAAAVTAAITTTAGSDEKRAASSVAAAEGTAWPIVQSTPKADGGTQLNGLAAAPDGTMWAAGGRQTSSVRKPILQRLTGGTWSDVALPAAASPYRFSAAAATSASNLWLAAQLNTSGDSNAVLHWNGTAWRTFKVPLSFQPQDIATTGGRSAWVVGYSQAKHWNGTSWADTPIGIKPSALAAVSPTSAWAVGWAGEGQPATAHWNGAKWTTVAFPKVAGTVRGEVASTLTDVYAASENSVWAVGTAEVSDGTGKTVSRSMLAHWNGTKWTTVLGALGTSLDKVASDGAGGIWVSAYGGAMRHRTAAGAWSGQTLTKPAGTTVTATALALRPGTRTVWAVGRTTTVATRWFDLAHWHSR</sequence>
<gene>
    <name evidence="2" type="ORF">J4557_23215</name>
</gene>
<keyword evidence="3" id="KW-1185">Reference proteome</keyword>
<proteinExistence type="predicted"/>
<protein>
    <submittedName>
        <fullName evidence="2">Uncharacterized protein</fullName>
    </submittedName>
</protein>
<dbReference type="Proteomes" id="UP000666915">
    <property type="component" value="Unassembled WGS sequence"/>
</dbReference>
<feature type="signal peptide" evidence="1">
    <location>
        <begin position="1"/>
        <end position="23"/>
    </location>
</feature>
<comment type="caution">
    <text evidence="2">The sequence shown here is derived from an EMBL/GenBank/DDBJ whole genome shotgun (WGS) entry which is preliminary data.</text>
</comment>
<accession>A0ABS3R2G6</accession>